<dbReference type="PROSITE" id="PS52029">
    <property type="entry name" value="LD_TPASE"/>
    <property type="match status" value="1"/>
</dbReference>
<dbReference type="Pfam" id="PF03734">
    <property type="entry name" value="YkuD"/>
    <property type="match status" value="1"/>
</dbReference>
<evidence type="ECO:0000256" key="2">
    <source>
        <dbReference type="ARBA" id="ARBA00022679"/>
    </source>
</evidence>
<dbReference type="GO" id="GO:0018104">
    <property type="term" value="P:peptidoglycan-protein cross-linking"/>
    <property type="evidence" value="ECO:0007669"/>
    <property type="project" value="TreeGrafter"/>
</dbReference>
<dbReference type="SUPFAM" id="SSF141523">
    <property type="entry name" value="L,D-transpeptidase catalytic domain-like"/>
    <property type="match status" value="1"/>
</dbReference>
<evidence type="ECO:0000256" key="8">
    <source>
        <dbReference type="SAM" id="Phobius"/>
    </source>
</evidence>
<keyword evidence="8" id="KW-0812">Transmembrane</keyword>
<evidence type="ECO:0000256" key="6">
    <source>
        <dbReference type="PROSITE-ProRule" id="PRU01373"/>
    </source>
</evidence>
<dbReference type="CDD" id="cd16913">
    <property type="entry name" value="YkuD_like"/>
    <property type="match status" value="1"/>
</dbReference>
<feature type="transmembrane region" description="Helical" evidence="8">
    <location>
        <begin position="59"/>
        <end position="83"/>
    </location>
</feature>
<feature type="region of interest" description="Disordered" evidence="7">
    <location>
        <begin position="13"/>
        <end position="45"/>
    </location>
</feature>
<gene>
    <name evidence="10" type="ORF">RN50_00737</name>
</gene>
<keyword evidence="3 6" id="KW-0133">Cell shape</keyword>
<comment type="pathway">
    <text evidence="1 6">Cell wall biogenesis; peptidoglycan biosynthesis.</text>
</comment>
<evidence type="ECO:0000256" key="5">
    <source>
        <dbReference type="ARBA" id="ARBA00023316"/>
    </source>
</evidence>
<keyword evidence="2" id="KW-0808">Transferase</keyword>
<dbReference type="EMBL" id="JYIU01000032">
    <property type="protein sequence ID" value="KJL24388.1"/>
    <property type="molecule type" value="Genomic_DNA"/>
</dbReference>
<accession>A0A0F0KU46</accession>
<dbReference type="PANTHER" id="PTHR30582:SF2">
    <property type="entry name" value="L,D-TRANSPEPTIDASE YCIB-RELATED"/>
    <property type="match status" value="1"/>
</dbReference>
<evidence type="ECO:0000256" key="1">
    <source>
        <dbReference type="ARBA" id="ARBA00004752"/>
    </source>
</evidence>
<protein>
    <recommendedName>
        <fullName evidence="9">L,D-TPase catalytic domain-containing protein</fullName>
    </recommendedName>
</protein>
<dbReference type="GO" id="GO:0071555">
    <property type="term" value="P:cell wall organization"/>
    <property type="evidence" value="ECO:0007669"/>
    <property type="project" value="UniProtKB-UniRule"/>
</dbReference>
<evidence type="ECO:0000313" key="10">
    <source>
        <dbReference type="EMBL" id="KJL24388.1"/>
    </source>
</evidence>
<dbReference type="Gene3D" id="2.40.440.10">
    <property type="entry name" value="L,D-transpeptidase catalytic domain-like"/>
    <property type="match status" value="1"/>
</dbReference>
<dbReference type="InterPro" id="IPR005490">
    <property type="entry name" value="LD_TPept_cat_dom"/>
</dbReference>
<dbReference type="GO" id="GO:0016740">
    <property type="term" value="F:transferase activity"/>
    <property type="evidence" value="ECO:0007669"/>
    <property type="project" value="UniProtKB-KW"/>
</dbReference>
<keyword evidence="8" id="KW-1133">Transmembrane helix</keyword>
<keyword evidence="11" id="KW-1185">Reference proteome</keyword>
<dbReference type="GeneID" id="94443678"/>
<comment type="caution">
    <text evidence="10">The sequence shown here is derived from an EMBL/GenBank/DDBJ whole genome shotgun (WGS) entry which is preliminary data.</text>
</comment>
<dbReference type="GO" id="GO:0005576">
    <property type="term" value="C:extracellular region"/>
    <property type="evidence" value="ECO:0007669"/>
    <property type="project" value="TreeGrafter"/>
</dbReference>
<dbReference type="GO" id="GO:0008360">
    <property type="term" value="P:regulation of cell shape"/>
    <property type="evidence" value="ECO:0007669"/>
    <property type="project" value="UniProtKB-UniRule"/>
</dbReference>
<evidence type="ECO:0000256" key="7">
    <source>
        <dbReference type="SAM" id="MobiDB-lite"/>
    </source>
</evidence>
<reference evidence="10 11" key="1">
    <citation type="submission" date="2015-02" db="EMBL/GenBank/DDBJ databases">
        <title>Draft genome sequences of ten Microbacterium spp. with emphasis on heavy metal contaminated environments.</title>
        <authorList>
            <person name="Corretto E."/>
        </authorList>
    </citation>
    <scope>NUCLEOTIDE SEQUENCE [LARGE SCALE GENOMIC DNA]</scope>
    <source>
        <strain evidence="10 11">DSM 12966</strain>
    </source>
</reference>
<dbReference type="UniPathway" id="UPA00219"/>
<evidence type="ECO:0000256" key="3">
    <source>
        <dbReference type="ARBA" id="ARBA00022960"/>
    </source>
</evidence>
<sequence>MFVTDLISAQDAKTEKLNEATDAAVPQDSDTPTAALPPQSGDPEVAWAPIEPAPKKKRLGLWIGLGAGAVVLAAGAASMILIAPGTSVAGIPVGWLTPGAAADAIDAHVAETEVTLTGAGDEVVLTGADLGASIDAGALADKAFAEHPLWNLGAWMGDPIAGEITLDPATADSALRAAVPTSYQDPTDAGVVFDAATAAYTVTPSVSGTAVDIDGLASAIADTVADGGKSLEFSGAPVEAAAAVTDEDATTLMTSLNGMLGTIGFYVGEERTVPIDPATAASWFSVVDDDGALRVVADEAVIQTTIDSLAGAVDRAPVNATNIVNSSGEVLRTETEGVNGRALGDTSNLASEVADKLEAADGVVPLAVTETPFESVNLVRKIDVDLGSQTATLIENGAVVRSWAISSGKAATPTDTGNFTVYAHVRMQTMKSREPDGSITETPNVPWVTYFNGDEGFHGTYWHNAFGSPRSHGCVNMPIDVAKFVYEWSPVGLEVSVHN</sequence>
<dbReference type="InterPro" id="IPR038063">
    <property type="entry name" value="Transpep_catalytic_dom"/>
</dbReference>
<dbReference type="RefSeq" id="WP_244268140.1">
    <property type="nucleotide sequence ID" value="NZ_CP031425.1"/>
</dbReference>
<dbReference type="Proteomes" id="UP000033572">
    <property type="component" value="Unassembled WGS sequence"/>
</dbReference>
<feature type="domain" description="L,D-TPase catalytic" evidence="9">
    <location>
        <begin position="380"/>
        <end position="498"/>
    </location>
</feature>
<organism evidence="10 11">
    <name type="scientific">Microbacterium foliorum</name>
    <dbReference type="NCBI Taxonomy" id="104336"/>
    <lineage>
        <taxon>Bacteria</taxon>
        <taxon>Bacillati</taxon>
        <taxon>Actinomycetota</taxon>
        <taxon>Actinomycetes</taxon>
        <taxon>Micrococcales</taxon>
        <taxon>Microbacteriaceae</taxon>
        <taxon>Microbacterium</taxon>
    </lineage>
</organism>
<dbReference type="InterPro" id="IPR050979">
    <property type="entry name" value="LD-transpeptidase"/>
</dbReference>
<dbReference type="PANTHER" id="PTHR30582">
    <property type="entry name" value="L,D-TRANSPEPTIDASE"/>
    <property type="match status" value="1"/>
</dbReference>
<keyword evidence="4 6" id="KW-0573">Peptidoglycan synthesis</keyword>
<keyword evidence="8" id="KW-0472">Membrane</keyword>
<feature type="active site" description="Proton donor/acceptor" evidence="6">
    <location>
        <position position="458"/>
    </location>
</feature>
<feature type="active site" description="Nucleophile" evidence="6">
    <location>
        <position position="474"/>
    </location>
</feature>
<dbReference type="AlphaFoldDB" id="A0A0F0KU46"/>
<name>A0A0F0KU46_9MICO</name>
<dbReference type="GO" id="GO:0071972">
    <property type="term" value="F:peptidoglycan L,D-transpeptidase activity"/>
    <property type="evidence" value="ECO:0007669"/>
    <property type="project" value="TreeGrafter"/>
</dbReference>
<proteinExistence type="predicted"/>
<evidence type="ECO:0000313" key="11">
    <source>
        <dbReference type="Proteomes" id="UP000033572"/>
    </source>
</evidence>
<dbReference type="PATRIC" id="fig|104336.4.peg.759"/>
<evidence type="ECO:0000256" key="4">
    <source>
        <dbReference type="ARBA" id="ARBA00022984"/>
    </source>
</evidence>
<evidence type="ECO:0000259" key="9">
    <source>
        <dbReference type="PROSITE" id="PS52029"/>
    </source>
</evidence>
<keyword evidence="5 6" id="KW-0961">Cell wall biogenesis/degradation</keyword>